<sequence length="65" mass="6971">MRTHTSRCFAIVPAAGSGSRKGGEEPKQYLSLLGQPLSRHSRGARGASQVMERDNVGLSVSDGEW</sequence>
<dbReference type="Proteomes" id="UP000321192">
    <property type="component" value="Unassembled WGS sequence"/>
</dbReference>
<reference evidence="4 5" key="1">
    <citation type="submission" date="2018-09" db="EMBL/GenBank/DDBJ databases">
        <title>Metagenome Assembled Genomes from an Advanced Water Purification Facility.</title>
        <authorList>
            <person name="Stamps B.W."/>
            <person name="Spear J.R."/>
        </authorList>
    </citation>
    <scope>NUCLEOTIDE SEQUENCE [LARGE SCALE GENOMIC DNA]</scope>
    <source>
        <strain evidence="4">Bin_27_1</strain>
    </source>
</reference>
<dbReference type="Pfam" id="PF01128">
    <property type="entry name" value="IspD"/>
    <property type="match status" value="1"/>
</dbReference>
<proteinExistence type="predicted"/>
<dbReference type="AlphaFoldDB" id="A0A5C7SLZ1"/>
<keyword evidence="1 4" id="KW-0808">Transferase</keyword>
<evidence type="ECO:0000256" key="1">
    <source>
        <dbReference type="ARBA" id="ARBA00022679"/>
    </source>
</evidence>
<dbReference type="EMBL" id="SSFD01000191">
    <property type="protein sequence ID" value="TXH84036.1"/>
    <property type="molecule type" value="Genomic_DNA"/>
</dbReference>
<accession>A0A5C7SLZ1</accession>
<dbReference type="Gene3D" id="3.90.550.10">
    <property type="entry name" value="Spore Coat Polysaccharide Biosynthesis Protein SpsA, Chain A"/>
    <property type="match status" value="1"/>
</dbReference>
<dbReference type="InterPro" id="IPR029044">
    <property type="entry name" value="Nucleotide-diphossugar_trans"/>
</dbReference>
<dbReference type="SUPFAM" id="SSF53448">
    <property type="entry name" value="Nucleotide-diphospho-sugar transferases"/>
    <property type="match status" value="1"/>
</dbReference>
<evidence type="ECO:0000256" key="2">
    <source>
        <dbReference type="ARBA" id="ARBA00022695"/>
    </source>
</evidence>
<comment type="caution">
    <text evidence="4">The sequence shown here is derived from an EMBL/GenBank/DDBJ whole genome shotgun (WGS) entry which is preliminary data.</text>
</comment>
<feature type="region of interest" description="Disordered" evidence="3">
    <location>
        <begin position="40"/>
        <end position="65"/>
    </location>
</feature>
<name>A0A5C7SLZ1_THASP</name>
<keyword evidence="2 4" id="KW-0548">Nucleotidyltransferase</keyword>
<protein>
    <submittedName>
        <fullName evidence="4">2-C-methyl-D-erythritol 4-phosphate cytidylyltransferase</fullName>
    </submittedName>
</protein>
<evidence type="ECO:0000256" key="3">
    <source>
        <dbReference type="SAM" id="MobiDB-lite"/>
    </source>
</evidence>
<dbReference type="InterPro" id="IPR034683">
    <property type="entry name" value="IspD/TarI"/>
</dbReference>
<organism evidence="4 5">
    <name type="scientific">Thauera aminoaromatica</name>
    <dbReference type="NCBI Taxonomy" id="164330"/>
    <lineage>
        <taxon>Bacteria</taxon>
        <taxon>Pseudomonadati</taxon>
        <taxon>Pseudomonadota</taxon>
        <taxon>Betaproteobacteria</taxon>
        <taxon>Rhodocyclales</taxon>
        <taxon>Zoogloeaceae</taxon>
        <taxon>Thauera</taxon>
    </lineage>
</organism>
<gene>
    <name evidence="4" type="ORF">E6Q80_12385</name>
</gene>
<dbReference type="RefSeq" id="WP_276658981.1">
    <property type="nucleotide sequence ID" value="NZ_SSFD01000191.1"/>
</dbReference>
<feature type="non-terminal residue" evidence="4">
    <location>
        <position position="65"/>
    </location>
</feature>
<evidence type="ECO:0000313" key="5">
    <source>
        <dbReference type="Proteomes" id="UP000321192"/>
    </source>
</evidence>
<dbReference type="GO" id="GO:0070567">
    <property type="term" value="F:cytidylyltransferase activity"/>
    <property type="evidence" value="ECO:0007669"/>
    <property type="project" value="InterPro"/>
</dbReference>
<evidence type="ECO:0000313" key="4">
    <source>
        <dbReference type="EMBL" id="TXH84036.1"/>
    </source>
</evidence>